<keyword evidence="12" id="KW-1185">Reference proteome</keyword>
<evidence type="ECO:0000256" key="9">
    <source>
        <dbReference type="SAM" id="SignalP"/>
    </source>
</evidence>
<dbReference type="InterPro" id="IPR050790">
    <property type="entry name" value="ExbB/TolQ_transport"/>
</dbReference>
<evidence type="ECO:0000256" key="6">
    <source>
        <dbReference type="RuleBase" id="RU004057"/>
    </source>
</evidence>
<dbReference type="PANTHER" id="PTHR30625">
    <property type="entry name" value="PROTEIN TOLQ"/>
    <property type="match status" value="1"/>
</dbReference>
<name>A0A0M0HN72_VIBNE</name>
<dbReference type="OrthoDB" id="4045at2"/>
<evidence type="ECO:0000259" key="10">
    <source>
        <dbReference type="Pfam" id="PF01618"/>
    </source>
</evidence>
<dbReference type="PATRIC" id="fig|693.5.peg.1870"/>
<feature type="transmembrane region" description="Helical" evidence="8">
    <location>
        <begin position="352"/>
        <end position="370"/>
    </location>
</feature>
<feature type="signal peptide" evidence="9">
    <location>
        <begin position="1"/>
        <end position="22"/>
    </location>
</feature>
<feature type="domain" description="MotA/TolQ/ExbB proton channel" evidence="10">
    <location>
        <begin position="320"/>
        <end position="427"/>
    </location>
</feature>
<dbReference type="Proteomes" id="UP000037515">
    <property type="component" value="Unassembled WGS sequence"/>
</dbReference>
<dbReference type="EMBL" id="LHPJ01000007">
    <property type="protein sequence ID" value="KOO03504.1"/>
    <property type="molecule type" value="Genomic_DNA"/>
</dbReference>
<evidence type="ECO:0000256" key="2">
    <source>
        <dbReference type="ARBA" id="ARBA00022475"/>
    </source>
</evidence>
<keyword evidence="2" id="KW-1003">Cell membrane</keyword>
<keyword evidence="4 8" id="KW-1133">Transmembrane helix</keyword>
<comment type="similarity">
    <text evidence="6">Belongs to the exbB/tolQ family.</text>
</comment>
<evidence type="ECO:0000313" key="12">
    <source>
        <dbReference type="Proteomes" id="UP000037515"/>
    </source>
</evidence>
<dbReference type="AlphaFoldDB" id="A0A0M0HN72"/>
<evidence type="ECO:0000256" key="7">
    <source>
        <dbReference type="SAM" id="Coils"/>
    </source>
</evidence>
<proteinExistence type="inferred from homology"/>
<dbReference type="PANTHER" id="PTHR30625:SF11">
    <property type="entry name" value="MOTA_TOLQ_EXBB PROTON CHANNEL DOMAIN-CONTAINING PROTEIN"/>
    <property type="match status" value="1"/>
</dbReference>
<keyword evidence="11" id="KW-0282">Flagellum</keyword>
<evidence type="ECO:0000256" key="1">
    <source>
        <dbReference type="ARBA" id="ARBA00004651"/>
    </source>
</evidence>
<keyword evidence="11" id="KW-0966">Cell projection</keyword>
<dbReference type="GO" id="GO:0017038">
    <property type="term" value="P:protein import"/>
    <property type="evidence" value="ECO:0007669"/>
    <property type="project" value="TreeGrafter"/>
</dbReference>
<keyword evidence="5 8" id="KW-0472">Membrane</keyword>
<feature type="chain" id="PRO_5005600072" evidence="9">
    <location>
        <begin position="23"/>
        <end position="450"/>
    </location>
</feature>
<accession>A0A0M0HN72</accession>
<reference evidence="12" key="1">
    <citation type="submission" date="2015-08" db="EMBL/GenBank/DDBJ databases">
        <title>Vibrio galatheae sp. nov., a novel member of the Vibrionaceae family isolated from the Solomon Islands.</title>
        <authorList>
            <person name="Giubergia S."/>
            <person name="Machado H."/>
            <person name="Mateiu R.V."/>
            <person name="Gram L."/>
        </authorList>
    </citation>
    <scope>NUCLEOTIDE SEQUENCE [LARGE SCALE GENOMIC DNA]</scope>
    <source>
        <strain evidence="12">DSM 19584</strain>
    </source>
</reference>
<evidence type="ECO:0000256" key="5">
    <source>
        <dbReference type="ARBA" id="ARBA00023136"/>
    </source>
</evidence>
<feature type="coiled-coil region" evidence="7">
    <location>
        <begin position="44"/>
        <end position="78"/>
    </location>
</feature>
<evidence type="ECO:0000256" key="3">
    <source>
        <dbReference type="ARBA" id="ARBA00022692"/>
    </source>
</evidence>
<dbReference type="InterPro" id="IPR002898">
    <property type="entry name" value="MotA_ExbB_proton_chnl"/>
</dbReference>
<sequence>MFIRWIATLVVMMCLPFSTVAATDIVEKTVAEQKQQQQHNVEREAKFDQQLQALLTRKKSLQQKKQTLTAQTDTLSQTFTANEKTLAELEQTLQLESGSLGEVFGTARQSAKSLKTELDSSISGIGAEEHLSHLNAIVSETQLPNIEQLTQLWQALEQEIRASGVSQAYTLKYVDGEGLVSPQEFIRLGSIALVGERGFAKWDGDTQQALSFANQPENTLHRDQLMTSLANREPVMMSIDPTRGAVLDQFAYQPSMVDRLEAGGMVGGVIVALLVVGMLIAIVRGVTVFNIKRQVSAQLKTPEHPTNNPLGRVLSVYSEDKTRSVEALELRLLEVIVDEQAKLEKGLSMLKLLAALAPMLGLLGTVTGMIETFQIMTLFGTGDAKVMAGGISTALVTTVMGLVAAMPLLLVHNILTTQAENLRNILEKQGIALVAQQAENSTPLVAENIA</sequence>
<dbReference type="InterPro" id="IPR017270">
    <property type="entry name" value="MotA/TolQ/ExbB-rel"/>
</dbReference>
<evidence type="ECO:0000313" key="11">
    <source>
        <dbReference type="EMBL" id="KOO03504.1"/>
    </source>
</evidence>
<evidence type="ECO:0000256" key="8">
    <source>
        <dbReference type="SAM" id="Phobius"/>
    </source>
</evidence>
<keyword evidence="6" id="KW-0813">Transport</keyword>
<keyword evidence="9" id="KW-0732">Signal</keyword>
<dbReference type="Pfam" id="PF01618">
    <property type="entry name" value="MotA_ExbB"/>
    <property type="match status" value="1"/>
</dbReference>
<protein>
    <submittedName>
        <fullName evidence="11">Flagellar motor protein MotA</fullName>
    </submittedName>
</protein>
<feature type="transmembrane region" description="Helical" evidence="8">
    <location>
        <begin position="390"/>
        <end position="415"/>
    </location>
</feature>
<dbReference type="PIRSF" id="PIRSF037714">
    <property type="entry name" value="TolR"/>
    <property type="match status" value="1"/>
</dbReference>
<dbReference type="GO" id="GO:0005886">
    <property type="term" value="C:plasma membrane"/>
    <property type="evidence" value="ECO:0007669"/>
    <property type="project" value="UniProtKB-SubCell"/>
</dbReference>
<keyword evidence="3 8" id="KW-0812">Transmembrane</keyword>
<evidence type="ECO:0000256" key="4">
    <source>
        <dbReference type="ARBA" id="ARBA00022989"/>
    </source>
</evidence>
<comment type="subcellular location">
    <subcellularLocation>
        <location evidence="1">Cell membrane</location>
        <topology evidence="1">Multi-pass membrane protein</topology>
    </subcellularLocation>
    <subcellularLocation>
        <location evidence="6">Membrane</location>
        <topology evidence="6">Multi-pass membrane protein</topology>
    </subcellularLocation>
</comment>
<comment type="caution">
    <text evidence="11">The sequence shown here is derived from an EMBL/GenBank/DDBJ whole genome shotgun (WGS) entry which is preliminary data.</text>
</comment>
<dbReference type="RefSeq" id="WP_053395492.1">
    <property type="nucleotide sequence ID" value="NZ_LHPJ01000007.1"/>
</dbReference>
<gene>
    <name evidence="11" type="ORF">AKJ17_09145</name>
</gene>
<dbReference type="STRING" id="693.AKJ17_09145"/>
<keyword evidence="7" id="KW-0175">Coiled coil</keyword>
<keyword evidence="11" id="KW-0969">Cilium</keyword>
<keyword evidence="6" id="KW-0653">Protein transport</keyword>
<organism evidence="11 12">
    <name type="scientific">Vibrio nereis</name>
    <dbReference type="NCBI Taxonomy" id="693"/>
    <lineage>
        <taxon>Bacteria</taxon>
        <taxon>Pseudomonadati</taxon>
        <taxon>Pseudomonadota</taxon>
        <taxon>Gammaproteobacteria</taxon>
        <taxon>Vibrionales</taxon>
        <taxon>Vibrionaceae</taxon>
        <taxon>Vibrio</taxon>
    </lineage>
</organism>
<feature type="transmembrane region" description="Helical" evidence="8">
    <location>
        <begin position="262"/>
        <end position="283"/>
    </location>
</feature>